<feature type="transmembrane region" description="Helical" evidence="1">
    <location>
        <begin position="133"/>
        <end position="153"/>
    </location>
</feature>
<dbReference type="EMBL" id="CP035631">
    <property type="protein sequence ID" value="WFF42026.1"/>
    <property type="molecule type" value="Genomic_DNA"/>
</dbReference>
<proteinExistence type="predicted"/>
<dbReference type="Pfam" id="PF07331">
    <property type="entry name" value="TctB"/>
    <property type="match status" value="1"/>
</dbReference>
<evidence type="ECO:0000313" key="3">
    <source>
        <dbReference type="EMBL" id="WFF42026.1"/>
    </source>
</evidence>
<name>A0ABY8FMT9_9GAMM</name>
<feature type="transmembrane region" description="Helical" evidence="1">
    <location>
        <begin position="109"/>
        <end position="126"/>
    </location>
</feature>
<protein>
    <submittedName>
        <fullName evidence="3">Tripartite tricarboxylate transporter TctB family protein</fullName>
    </submittedName>
</protein>
<sequence length="158" mass="16747">MSVEPPSPTAHGTSRHGLQTLICSAILGLAACGLLTLQAQVTVFDFGDPGPDARFFPRLVLWLLILVAALRLWRHRRTPDSALGAAAGWARALAAMLLVAAAIAAMNTLGFIVSVAAVGIVLAWLLGERRLRFSVLLPLVVALAIAWVARHGLHLPLP</sequence>
<keyword evidence="1" id="KW-1133">Transmembrane helix</keyword>
<dbReference type="Proteomes" id="UP001321526">
    <property type="component" value="Chromosome"/>
</dbReference>
<dbReference type="RefSeq" id="WP_110688933.1">
    <property type="nucleotide sequence ID" value="NZ_CP035631.1"/>
</dbReference>
<feature type="transmembrane region" description="Helical" evidence="1">
    <location>
        <begin position="21"/>
        <end position="43"/>
    </location>
</feature>
<accession>A0ABY8FMT9</accession>
<evidence type="ECO:0000313" key="4">
    <source>
        <dbReference type="Proteomes" id="UP001321526"/>
    </source>
</evidence>
<keyword evidence="1" id="KW-0812">Transmembrane</keyword>
<dbReference type="InterPro" id="IPR009936">
    <property type="entry name" value="DUF1468"/>
</dbReference>
<feature type="transmembrane region" description="Helical" evidence="1">
    <location>
        <begin position="82"/>
        <end position="103"/>
    </location>
</feature>
<feature type="domain" description="DUF1468" evidence="2">
    <location>
        <begin position="25"/>
        <end position="158"/>
    </location>
</feature>
<keyword evidence="4" id="KW-1185">Reference proteome</keyword>
<evidence type="ECO:0000259" key="2">
    <source>
        <dbReference type="Pfam" id="PF07331"/>
    </source>
</evidence>
<keyword evidence="1" id="KW-0472">Membrane</keyword>
<organism evidence="3 4">
    <name type="scientific">Salinicola endophyticus</name>
    <dbReference type="NCBI Taxonomy" id="1949083"/>
    <lineage>
        <taxon>Bacteria</taxon>
        <taxon>Pseudomonadati</taxon>
        <taxon>Pseudomonadota</taxon>
        <taxon>Gammaproteobacteria</taxon>
        <taxon>Oceanospirillales</taxon>
        <taxon>Halomonadaceae</taxon>
        <taxon>Salinicola</taxon>
    </lineage>
</organism>
<evidence type="ECO:0000256" key="1">
    <source>
        <dbReference type="SAM" id="Phobius"/>
    </source>
</evidence>
<reference evidence="3 4" key="1">
    <citation type="submission" date="2019-01" db="EMBL/GenBank/DDBJ databases">
        <title>Genome sequence of Salinicola endophyticus REST5.</title>
        <authorList>
            <person name="Nascimento F.X."/>
        </authorList>
    </citation>
    <scope>NUCLEOTIDE SEQUENCE [LARGE SCALE GENOMIC DNA]</scope>
    <source>
        <strain evidence="3 4">REST5</strain>
    </source>
</reference>
<gene>
    <name evidence="3" type="ORF">EVC62_11225</name>
</gene>
<feature type="transmembrane region" description="Helical" evidence="1">
    <location>
        <begin position="55"/>
        <end position="73"/>
    </location>
</feature>